<gene>
    <name evidence="1" type="ORF">L4923_17935</name>
</gene>
<evidence type="ECO:0000313" key="2">
    <source>
        <dbReference type="Proteomes" id="UP001201701"/>
    </source>
</evidence>
<dbReference type="InterPro" id="IPR015813">
    <property type="entry name" value="Pyrv/PenolPyrv_kinase-like_dom"/>
</dbReference>
<dbReference type="PANTHER" id="PTHR42905:SF5">
    <property type="entry name" value="CARBOXYVINYL-CARBOXYPHOSPHONATE PHOSPHORYLMUTASE, CHLOROPLASTIC"/>
    <property type="match status" value="1"/>
</dbReference>
<dbReference type="CDD" id="cd00377">
    <property type="entry name" value="ICL_PEPM"/>
    <property type="match status" value="1"/>
</dbReference>
<dbReference type="InterPro" id="IPR018523">
    <property type="entry name" value="Isocitrate_lyase_ph_CS"/>
</dbReference>
<proteinExistence type="predicted"/>
<dbReference type="GO" id="GO:0016829">
    <property type="term" value="F:lyase activity"/>
    <property type="evidence" value="ECO:0007669"/>
    <property type="project" value="UniProtKB-KW"/>
</dbReference>
<dbReference type="PROSITE" id="PS00161">
    <property type="entry name" value="ISOCITRATE_LYASE"/>
    <property type="match status" value="1"/>
</dbReference>
<dbReference type="Pfam" id="PF13714">
    <property type="entry name" value="PEP_mutase"/>
    <property type="match status" value="1"/>
</dbReference>
<dbReference type="Gene3D" id="3.20.20.60">
    <property type="entry name" value="Phosphoenolpyruvate-binding domains"/>
    <property type="match status" value="1"/>
</dbReference>
<dbReference type="InterPro" id="IPR040442">
    <property type="entry name" value="Pyrv_kinase-like_dom_sf"/>
</dbReference>
<dbReference type="PANTHER" id="PTHR42905">
    <property type="entry name" value="PHOSPHOENOLPYRUVATE CARBOXYLASE"/>
    <property type="match status" value="1"/>
</dbReference>
<dbReference type="InterPro" id="IPR039556">
    <property type="entry name" value="ICL/PEPM"/>
</dbReference>
<accession>A0ABS9QHM2</accession>
<organism evidence="1 2">
    <name type="scientific">Mesorhizobium retamae</name>
    <dbReference type="NCBI Taxonomy" id="2912854"/>
    <lineage>
        <taxon>Bacteria</taxon>
        <taxon>Pseudomonadati</taxon>
        <taxon>Pseudomonadota</taxon>
        <taxon>Alphaproteobacteria</taxon>
        <taxon>Hyphomicrobiales</taxon>
        <taxon>Phyllobacteriaceae</taxon>
        <taxon>Mesorhizobium</taxon>
    </lineage>
</organism>
<evidence type="ECO:0000313" key="1">
    <source>
        <dbReference type="EMBL" id="MCG7506911.1"/>
    </source>
</evidence>
<name>A0ABS9QHM2_9HYPH</name>
<keyword evidence="1" id="KW-0456">Lyase</keyword>
<dbReference type="RefSeq" id="WP_239367544.1">
    <property type="nucleotide sequence ID" value="NZ_JAKREW010000018.1"/>
</dbReference>
<sequence>MTARAPWRDVLKQYKPLILPSAADALTARLIQLSAFPAYQVGGFALTAAMHAYPDIDLEQFAENHTKLDEIIQACDLPVLVDGDDGYGDVKNVTRTVQGYERIGASALFIEDQKPPKRCGHMSGKIVVSADFMVAKIKAATAARSTPDFFILARTDAIEPHGLDDAIERGKRYLDAGADGIYVEGPRTNEELQRVGEAFRDVPLATSLLERGGKTPWMPPAEMHALGYDMILYPTTVLFRAVRAIQLGLADLLAGKPLDADASVDLPEFETIVRMEHWAAIENDFMPGKAKGIS</sequence>
<dbReference type="EMBL" id="JAKREW010000018">
    <property type="protein sequence ID" value="MCG7506911.1"/>
    <property type="molecule type" value="Genomic_DNA"/>
</dbReference>
<dbReference type="SUPFAM" id="SSF51621">
    <property type="entry name" value="Phosphoenolpyruvate/pyruvate domain"/>
    <property type="match status" value="1"/>
</dbReference>
<reference evidence="1 2" key="1">
    <citation type="submission" date="2022-02" db="EMBL/GenBank/DDBJ databases">
        <title>Draft genome sequence of Mezorhizobium retamae strain IRAMC:0171 isolated from Retama raetam nodules.</title>
        <authorList>
            <person name="Bengaied R."/>
            <person name="Sbissi I."/>
            <person name="Huber K."/>
            <person name="Ghodbane F."/>
            <person name="Nouioui I."/>
            <person name="Tarhouni M."/>
            <person name="Gtari M."/>
        </authorList>
    </citation>
    <scope>NUCLEOTIDE SEQUENCE [LARGE SCALE GENOMIC DNA]</scope>
    <source>
        <strain evidence="1 2">IRAMC:0171</strain>
    </source>
</reference>
<dbReference type="Proteomes" id="UP001201701">
    <property type="component" value="Unassembled WGS sequence"/>
</dbReference>
<comment type="caution">
    <text evidence="1">The sequence shown here is derived from an EMBL/GenBank/DDBJ whole genome shotgun (WGS) entry which is preliminary data.</text>
</comment>
<keyword evidence="2" id="KW-1185">Reference proteome</keyword>
<protein>
    <submittedName>
        <fullName evidence="1">Isocitrate lyase/PEP mutase family protein</fullName>
    </submittedName>
</protein>